<organism evidence="1 2">
    <name type="scientific">Parvimonas micra</name>
    <dbReference type="NCBI Taxonomy" id="33033"/>
    <lineage>
        <taxon>Bacteria</taxon>
        <taxon>Bacillati</taxon>
        <taxon>Bacillota</taxon>
        <taxon>Tissierellia</taxon>
        <taxon>Tissierellales</taxon>
        <taxon>Peptoniphilaceae</taxon>
        <taxon>Parvimonas</taxon>
    </lineage>
</organism>
<dbReference type="Proteomes" id="UP000758611">
    <property type="component" value="Unassembled WGS sequence"/>
</dbReference>
<evidence type="ECO:0000313" key="1">
    <source>
        <dbReference type="EMBL" id="MBF1306220.1"/>
    </source>
</evidence>
<protein>
    <submittedName>
        <fullName evidence="1">Uncharacterized protein</fullName>
    </submittedName>
</protein>
<dbReference type="AlphaFoldDB" id="A0A930DZ75"/>
<sequence length="667" mass="74332">MNKKPIIATAVVTKTKSVLVLLDPKTMKGGVFLPGSTKDSWDSESIEGVDIINLTYEQIKGYKNNTRLITFGRSDQTYLIGEMMANSSQENLFRIYNEIVNNFVVGFKINPKPKSLYGNFELENIFRQGTLPEEVLSRLGESITPLSIDPNSSKELSSEEVKELVSYAIKRAKGTAKVFNHSFSQGEFTQMSAMIERYLGGGEYFYSQNGSKLATSALTQAHIKNRKPFVNHKSSKFKWNLNGVDVLSVIPDVWKKELIDFAKKMEDAHSEYLKRLSSGASDRDASSIFKEIPFPSVSFPLNDKISVQSGGGGLHTKRAEKLIRRSNVHHHDIEGAYTAMILALGVFSPEIEAIYKGFKDDKFAYKKLKKALEKAFDNGSVSVGQISDYAETLGIKISKSISIGELMEIISKGVAASKLATNKPTGVADQLGTPLYNPIGMIEARIILQIVLYDLAKRIIDAGGEVLSINTDGLFWCDNDVVDFSVVEEWSSFWTLAIGYDNIPNYIAKSDNDRLLLDENKKIIEAAGDDLVHQSFSDLFKLGTKPLVVDRVVAQKLINPDTPLLDLLKKEFESGDVEAFMFTSKAQRHTKTVVNMKVAPRINRFLLTKTGDSIGTYLVKTEALGKLINVPDSPVRIFNDKIPDKLPEDLNLDAYLKLIETVYSHWD</sequence>
<accession>A0A930DZ75</accession>
<dbReference type="EMBL" id="JABZRE010000001">
    <property type="protein sequence ID" value="MBF1306220.1"/>
    <property type="molecule type" value="Genomic_DNA"/>
</dbReference>
<comment type="caution">
    <text evidence="1">The sequence shown here is derived from an EMBL/GenBank/DDBJ whole genome shotgun (WGS) entry which is preliminary data.</text>
</comment>
<proteinExistence type="predicted"/>
<evidence type="ECO:0000313" key="2">
    <source>
        <dbReference type="Proteomes" id="UP000758611"/>
    </source>
</evidence>
<gene>
    <name evidence="1" type="ORF">HXM94_00260</name>
</gene>
<dbReference type="PROSITE" id="PS00018">
    <property type="entry name" value="EF_HAND_1"/>
    <property type="match status" value="1"/>
</dbReference>
<reference evidence="1" key="1">
    <citation type="submission" date="2020-04" db="EMBL/GenBank/DDBJ databases">
        <title>Deep metagenomics examines the oral microbiome during advanced dental caries in children, revealing novel taxa and co-occurrences with host molecules.</title>
        <authorList>
            <person name="Baker J.L."/>
            <person name="Morton J.T."/>
            <person name="Dinis M."/>
            <person name="Alvarez R."/>
            <person name="Tran N.C."/>
            <person name="Knight R."/>
            <person name="Edlund A."/>
        </authorList>
    </citation>
    <scope>NUCLEOTIDE SEQUENCE</scope>
    <source>
        <strain evidence="1">JCVI_23_bin.11</strain>
    </source>
</reference>
<dbReference type="RefSeq" id="WP_278476638.1">
    <property type="nucleotide sequence ID" value="NZ_JABZRE010000001.1"/>
</dbReference>
<name>A0A930DZ75_9FIRM</name>
<dbReference type="InterPro" id="IPR018247">
    <property type="entry name" value="EF_Hand_1_Ca_BS"/>
</dbReference>